<keyword evidence="3" id="KW-0805">Transcription regulation</keyword>
<dbReference type="SUPFAM" id="SSF46894">
    <property type="entry name" value="C-terminal effector domain of the bipartite response regulators"/>
    <property type="match status" value="1"/>
</dbReference>
<dbReference type="Pfam" id="PF13424">
    <property type="entry name" value="TPR_12"/>
    <property type="match status" value="2"/>
</dbReference>
<dbReference type="InterPro" id="IPR001867">
    <property type="entry name" value="OmpR/PhoB-type_DNA-bd"/>
</dbReference>
<dbReference type="PROSITE" id="PS51755">
    <property type="entry name" value="OMPR_PHOB"/>
    <property type="match status" value="1"/>
</dbReference>
<dbReference type="Gene3D" id="1.10.8.430">
    <property type="entry name" value="Helical domain of apoptotic protease-activating factors"/>
    <property type="match status" value="1"/>
</dbReference>
<dbReference type="GO" id="GO:0043531">
    <property type="term" value="F:ADP binding"/>
    <property type="evidence" value="ECO:0007669"/>
    <property type="project" value="InterPro"/>
</dbReference>
<dbReference type="RefSeq" id="WP_141956035.1">
    <property type="nucleotide sequence ID" value="NZ_VFOZ01000001.1"/>
</dbReference>
<dbReference type="EMBL" id="VFOZ01000001">
    <property type="protein sequence ID" value="TQL97282.1"/>
    <property type="molecule type" value="Genomic_DNA"/>
</dbReference>
<dbReference type="InterPro" id="IPR019734">
    <property type="entry name" value="TPR_rpt"/>
</dbReference>
<dbReference type="InterPro" id="IPR005158">
    <property type="entry name" value="BTAD"/>
</dbReference>
<dbReference type="InterPro" id="IPR016032">
    <property type="entry name" value="Sig_transdc_resp-reg_C-effctor"/>
</dbReference>
<dbReference type="Pfam" id="PF07721">
    <property type="entry name" value="TPR_4"/>
    <property type="match status" value="1"/>
</dbReference>
<evidence type="ECO:0000313" key="10">
    <source>
        <dbReference type="Proteomes" id="UP000316096"/>
    </source>
</evidence>
<keyword evidence="10" id="KW-1185">Reference proteome</keyword>
<dbReference type="GO" id="GO:0042802">
    <property type="term" value="F:identical protein binding"/>
    <property type="evidence" value="ECO:0007669"/>
    <property type="project" value="InterPro"/>
</dbReference>
<reference evidence="9 10" key="1">
    <citation type="submission" date="2019-06" db="EMBL/GenBank/DDBJ databases">
        <title>Sequencing the genomes of 1000 actinobacteria strains.</title>
        <authorList>
            <person name="Klenk H.-P."/>
        </authorList>
    </citation>
    <scope>NUCLEOTIDE SEQUENCE [LARGE SCALE GENOMIC DNA]</scope>
    <source>
        <strain evidence="9 10">DSM 102200</strain>
    </source>
</reference>
<protein>
    <submittedName>
        <fullName evidence="9">DNA-binding SARP family transcriptional activator</fullName>
    </submittedName>
</protein>
<dbReference type="PRINTS" id="PR00364">
    <property type="entry name" value="DISEASERSIST"/>
</dbReference>
<keyword evidence="5" id="KW-0804">Transcription</keyword>
<dbReference type="SUPFAM" id="SSF48452">
    <property type="entry name" value="TPR-like"/>
    <property type="match status" value="2"/>
</dbReference>
<dbReference type="InterPro" id="IPR027417">
    <property type="entry name" value="P-loop_NTPase"/>
</dbReference>
<dbReference type="PANTHER" id="PTHR35807:SF1">
    <property type="entry name" value="TRANSCRIPTIONAL REGULATOR REDD"/>
    <property type="match status" value="1"/>
</dbReference>
<comment type="similarity">
    <text evidence="1">Belongs to the AfsR/DnrI/RedD regulatory family.</text>
</comment>
<evidence type="ECO:0000256" key="4">
    <source>
        <dbReference type="ARBA" id="ARBA00023125"/>
    </source>
</evidence>
<evidence type="ECO:0000256" key="7">
    <source>
        <dbReference type="SAM" id="MobiDB-lite"/>
    </source>
</evidence>
<feature type="DNA-binding region" description="OmpR/PhoB-type" evidence="6">
    <location>
        <begin position="1"/>
        <end position="100"/>
    </location>
</feature>
<evidence type="ECO:0000256" key="3">
    <source>
        <dbReference type="ARBA" id="ARBA00023015"/>
    </source>
</evidence>
<dbReference type="GO" id="GO:0003677">
    <property type="term" value="F:DNA binding"/>
    <property type="evidence" value="ECO:0007669"/>
    <property type="project" value="UniProtKB-UniRule"/>
</dbReference>
<dbReference type="SMART" id="SM00028">
    <property type="entry name" value="TPR"/>
    <property type="match status" value="6"/>
</dbReference>
<evidence type="ECO:0000256" key="6">
    <source>
        <dbReference type="PROSITE-ProRule" id="PRU01091"/>
    </source>
</evidence>
<dbReference type="InterPro" id="IPR002182">
    <property type="entry name" value="NB-ARC"/>
</dbReference>
<dbReference type="SMART" id="SM01043">
    <property type="entry name" value="BTAD"/>
    <property type="match status" value="1"/>
</dbReference>
<evidence type="ECO:0000259" key="8">
    <source>
        <dbReference type="PROSITE" id="PS51755"/>
    </source>
</evidence>
<gene>
    <name evidence="9" type="ORF">FB559_2861</name>
</gene>
<dbReference type="OrthoDB" id="5521887at2"/>
<dbReference type="PANTHER" id="PTHR35807">
    <property type="entry name" value="TRANSCRIPTIONAL REGULATOR REDD-RELATED"/>
    <property type="match status" value="1"/>
</dbReference>
<dbReference type="Proteomes" id="UP000316096">
    <property type="component" value="Unassembled WGS sequence"/>
</dbReference>
<feature type="compositionally biased region" description="Pro residues" evidence="7">
    <location>
        <begin position="269"/>
        <end position="280"/>
    </location>
</feature>
<dbReference type="Pfam" id="PF03704">
    <property type="entry name" value="BTAD"/>
    <property type="match status" value="1"/>
</dbReference>
<dbReference type="Pfam" id="PF00931">
    <property type="entry name" value="NB-ARC"/>
    <property type="match status" value="1"/>
</dbReference>
<dbReference type="InterPro" id="IPR011717">
    <property type="entry name" value="TPR-4"/>
</dbReference>
<dbReference type="Pfam" id="PF00486">
    <property type="entry name" value="Trans_reg_C"/>
    <property type="match status" value="1"/>
</dbReference>
<evidence type="ECO:0000256" key="1">
    <source>
        <dbReference type="ARBA" id="ARBA00005820"/>
    </source>
</evidence>
<comment type="caution">
    <text evidence="9">The sequence shown here is derived from an EMBL/GenBank/DDBJ whole genome shotgun (WGS) entry which is preliminary data.</text>
</comment>
<dbReference type="Gene3D" id="1.10.10.10">
    <property type="entry name" value="Winged helix-like DNA-binding domain superfamily/Winged helix DNA-binding domain"/>
    <property type="match status" value="1"/>
</dbReference>
<dbReference type="InterPro" id="IPR051677">
    <property type="entry name" value="AfsR-DnrI-RedD_regulator"/>
</dbReference>
<dbReference type="InterPro" id="IPR036388">
    <property type="entry name" value="WH-like_DNA-bd_sf"/>
</dbReference>
<evidence type="ECO:0000256" key="5">
    <source>
        <dbReference type="ARBA" id="ARBA00023163"/>
    </source>
</evidence>
<evidence type="ECO:0000313" key="9">
    <source>
        <dbReference type="EMBL" id="TQL97282.1"/>
    </source>
</evidence>
<organism evidence="9 10">
    <name type="scientific">Actinoallomurus bryophytorum</name>
    <dbReference type="NCBI Taxonomy" id="1490222"/>
    <lineage>
        <taxon>Bacteria</taxon>
        <taxon>Bacillati</taxon>
        <taxon>Actinomycetota</taxon>
        <taxon>Actinomycetes</taxon>
        <taxon>Streptosporangiales</taxon>
        <taxon>Thermomonosporaceae</taxon>
        <taxon>Actinoallomurus</taxon>
    </lineage>
</organism>
<proteinExistence type="inferred from homology"/>
<sequence>MDGLRFAVLGPVRAWRDDTELELGTPQQRAVLAVLLLRRGRTATAEELVDALWGEEPPARAMTALRTYASRLRGVLEPGREARQKPTVMVSEAGGYALRLPRAALDLAAFEDLNTTAEQARRAGDPAAAARALREALEVWDGEPLAGIHGAWAEAQRVHLAEQRLAALETLYGIELEMGRASESVADLTELTTEHPLRERLRGLLMLALYRCGRQAEALGVYADTRRVLVDELGIDPGPELADLQSRILAGDASLAEPPAPAERGGVPEPEPTRPPPTPAQLPAAVADFTGRSVAVTELSAVLAEQDRTAMPVVAVAGIGGIGKTTLAVHLGHAVRHHYPDGQLFAELRGAGPDPAGPEAVLGAFLRAFGVPDKEVPAGLEERSALLRTRLSDRRVLVVLDDARDADQVRPLLPGSPGCAVIVTSRSRLVGMHGARAIDLGGLVTDEAITLFGRIAGEQRVEDEREIAAEVAAACGFLPLAVRIVGSRLASRRSWSMTTIAERLTDERRRLDEMRVGNHTVAATFELGYGQLDERQARAFRLLSLSDVHDISLAAGAVMLDLSTDDAEDLLESLVDASLLETPAPGHYRYHDLLRLFARRQAERFDSADARAEVPHRLLSFYLASACNAYQAAESDDAALDHLCRTETRGRDFGTAEQALNWLDRETANLCAVIAEATRDTAPDLALATDLLLSVEPLLTTGSHLWEFEQTARLVVSAAMEKGDRHSQGRAGYILALDLFVAFRLDESHETLLTVVELARETGDTVIEAESLNGLGVIAMEQRRYDVGYELLNEAVQAFRKCGARGAEANTLGNLARTALGLGRTDDAVSAAEQGLRTYREIGSTIGVAKATYNLGIALHGAGRYDAALARYTECLLDFRRIGQQLWEQHTLYRLAESHLSAENPAEAMAAAEESLRISRANAHRFGQGRALVVLGRVLSELGSPDRARGCWEQALEIFEDLGAPAREDVRALLSEALIAR</sequence>
<dbReference type="SMART" id="SM00862">
    <property type="entry name" value="Trans_reg_C"/>
    <property type="match status" value="1"/>
</dbReference>
<dbReference type="GO" id="GO:0006355">
    <property type="term" value="P:regulation of DNA-templated transcription"/>
    <property type="evidence" value="ECO:0007669"/>
    <property type="project" value="InterPro"/>
</dbReference>
<feature type="region of interest" description="Disordered" evidence="7">
    <location>
        <begin position="256"/>
        <end position="283"/>
    </location>
</feature>
<keyword evidence="4 6" id="KW-0238">DNA-binding</keyword>
<evidence type="ECO:0000256" key="2">
    <source>
        <dbReference type="ARBA" id="ARBA00022737"/>
    </source>
</evidence>
<dbReference type="CDD" id="cd15831">
    <property type="entry name" value="BTAD"/>
    <property type="match status" value="1"/>
</dbReference>
<feature type="domain" description="OmpR/PhoB-type" evidence="8">
    <location>
        <begin position="1"/>
        <end position="100"/>
    </location>
</feature>
<dbReference type="AlphaFoldDB" id="A0A543CJJ7"/>
<dbReference type="Gene3D" id="3.40.50.300">
    <property type="entry name" value="P-loop containing nucleotide triphosphate hydrolases"/>
    <property type="match status" value="1"/>
</dbReference>
<dbReference type="SUPFAM" id="SSF52540">
    <property type="entry name" value="P-loop containing nucleoside triphosphate hydrolases"/>
    <property type="match status" value="1"/>
</dbReference>
<accession>A0A543CJJ7</accession>
<dbReference type="Gene3D" id="1.25.40.10">
    <property type="entry name" value="Tetratricopeptide repeat domain"/>
    <property type="match status" value="2"/>
</dbReference>
<dbReference type="InterPro" id="IPR042197">
    <property type="entry name" value="Apaf_helical"/>
</dbReference>
<dbReference type="InterPro" id="IPR011990">
    <property type="entry name" value="TPR-like_helical_dom_sf"/>
</dbReference>
<dbReference type="GO" id="GO:0000160">
    <property type="term" value="P:phosphorelay signal transduction system"/>
    <property type="evidence" value="ECO:0007669"/>
    <property type="project" value="InterPro"/>
</dbReference>
<name>A0A543CJJ7_9ACTN</name>
<keyword evidence="2" id="KW-0677">Repeat</keyword>